<evidence type="ECO:0000313" key="1">
    <source>
        <dbReference type="EMBL" id="MFC6674073.1"/>
    </source>
</evidence>
<dbReference type="EMBL" id="JBHSWE010000002">
    <property type="protein sequence ID" value="MFC6674073.1"/>
    <property type="molecule type" value="Genomic_DNA"/>
</dbReference>
<name>A0ABW2A9E1_9GAMM</name>
<gene>
    <name evidence="1" type="ORF">ACFQDL_31230</name>
</gene>
<comment type="caution">
    <text evidence="1">The sequence shown here is derived from an EMBL/GenBank/DDBJ whole genome shotgun (WGS) entry which is preliminary data.</text>
</comment>
<dbReference type="RefSeq" id="WP_379913697.1">
    <property type="nucleotide sequence ID" value="NZ_JBHSWE010000002.1"/>
</dbReference>
<dbReference type="Proteomes" id="UP001596422">
    <property type="component" value="Unassembled WGS sequence"/>
</dbReference>
<protein>
    <submittedName>
        <fullName evidence="1">Uncharacterized protein</fullName>
    </submittedName>
</protein>
<sequence length="95" mass="10333">MATNLQNGHFMNSYGVVGERDVGLKFYPRNTPLALISQNDITVTPIEVECTTADAGPAGLPFLLRFTSAESRKATVESSGIDNSAVPRKMLMWQS</sequence>
<accession>A0ABW2A9E1</accession>
<evidence type="ECO:0000313" key="2">
    <source>
        <dbReference type="Proteomes" id="UP001596422"/>
    </source>
</evidence>
<keyword evidence="2" id="KW-1185">Reference proteome</keyword>
<organism evidence="1 2">
    <name type="scientific">Marinobacterium aestuariivivens</name>
    <dbReference type="NCBI Taxonomy" id="1698799"/>
    <lineage>
        <taxon>Bacteria</taxon>
        <taxon>Pseudomonadati</taxon>
        <taxon>Pseudomonadota</taxon>
        <taxon>Gammaproteobacteria</taxon>
        <taxon>Oceanospirillales</taxon>
        <taxon>Oceanospirillaceae</taxon>
        <taxon>Marinobacterium</taxon>
    </lineage>
</organism>
<proteinExistence type="predicted"/>
<reference evidence="2" key="1">
    <citation type="journal article" date="2019" name="Int. J. Syst. Evol. Microbiol.">
        <title>The Global Catalogue of Microorganisms (GCM) 10K type strain sequencing project: providing services to taxonomists for standard genome sequencing and annotation.</title>
        <authorList>
            <consortium name="The Broad Institute Genomics Platform"/>
            <consortium name="The Broad Institute Genome Sequencing Center for Infectious Disease"/>
            <person name="Wu L."/>
            <person name="Ma J."/>
        </authorList>
    </citation>
    <scope>NUCLEOTIDE SEQUENCE [LARGE SCALE GENOMIC DNA]</scope>
    <source>
        <strain evidence="2">NBRC 111756</strain>
    </source>
</reference>